<dbReference type="SMART" id="SM00510">
    <property type="entry name" value="TFS2M"/>
    <property type="match status" value="1"/>
</dbReference>
<evidence type="ECO:0000256" key="8">
    <source>
        <dbReference type="RuleBase" id="RU368078"/>
    </source>
</evidence>
<evidence type="ECO:0000259" key="12">
    <source>
        <dbReference type="PROSITE" id="PS51321"/>
    </source>
</evidence>
<dbReference type="SUPFAM" id="SSF46942">
    <property type="entry name" value="Elongation factor TFIIS domain 2"/>
    <property type="match status" value="1"/>
</dbReference>
<name>A0AAD9HZH0_9PEZI</name>
<keyword evidence="8" id="KW-0238">DNA-binding</keyword>
<comment type="subcellular location">
    <subcellularLocation>
        <location evidence="1 7 8">Nucleus</location>
    </subcellularLocation>
</comment>
<evidence type="ECO:0000259" key="11">
    <source>
        <dbReference type="PROSITE" id="PS51319"/>
    </source>
</evidence>
<keyword evidence="5 7" id="KW-0539">Nucleus</keyword>
<proteinExistence type="inferred from homology"/>
<dbReference type="Proteomes" id="UP001217918">
    <property type="component" value="Unassembled WGS sequence"/>
</dbReference>
<feature type="compositionally biased region" description="Basic and acidic residues" evidence="9">
    <location>
        <begin position="121"/>
        <end position="138"/>
    </location>
</feature>
<accession>A0AAD9HZH0</accession>
<dbReference type="InterPro" id="IPR035100">
    <property type="entry name" value="TF_IIS-typ"/>
</dbReference>
<dbReference type="InterPro" id="IPR036575">
    <property type="entry name" value="TFIIS_cen_dom_sf"/>
</dbReference>
<keyword evidence="8" id="KW-0805">Transcription regulation</keyword>
<dbReference type="InterPro" id="IPR017923">
    <property type="entry name" value="TFIIS_N"/>
</dbReference>
<dbReference type="PIRSF" id="PIRSF006704">
    <property type="entry name" value="TF_IIS"/>
    <property type="match status" value="1"/>
</dbReference>
<feature type="region of interest" description="Disordered" evidence="9">
    <location>
        <begin position="80"/>
        <end position="138"/>
    </location>
</feature>
<dbReference type="PROSITE" id="PS51321">
    <property type="entry name" value="TFIIS_CENTRAL"/>
    <property type="match status" value="1"/>
</dbReference>
<dbReference type="Pfam" id="PF08711">
    <property type="entry name" value="Med26"/>
    <property type="match status" value="1"/>
</dbReference>
<dbReference type="PROSITE" id="PS51319">
    <property type="entry name" value="TFIIS_N"/>
    <property type="match status" value="1"/>
</dbReference>
<keyword evidence="14" id="KW-1185">Reference proteome</keyword>
<sequence length="300" mass="33533">MEERELTQRIKSLSKAIQSQEAPTVVINMLENLKKDSAPTEEQLRSTKAGVTIGKLRSNANRDIARVASEIVAKWKKNIDAQKDAKKQRTTMASNPSSSTPKSNSSPAPPSSAYNQPYQGDTEKRHFKTDQVDTKRTGDEARDNVIGVLYNGLAYRSTASIDAVMARAVELEHAAFRAHNGLTKEYRTRTRALFTALKRKDNGQLRQRVMAGEIAADKFVLMSDEELASDEQRKRDEALAKDNMMKAQVPMAEKSFSSTFKCSKCGEKKVSYTQAQTRSADEPMTTFCECTVCGNRWKFS</sequence>
<dbReference type="CDD" id="cd13749">
    <property type="entry name" value="Zn-ribbon_TFIIS"/>
    <property type="match status" value="1"/>
</dbReference>
<keyword evidence="8" id="KW-0804">Transcription</keyword>
<dbReference type="GO" id="GO:0001139">
    <property type="term" value="F:RNA polymerase II complex recruiting activity"/>
    <property type="evidence" value="ECO:0007669"/>
    <property type="project" value="TreeGrafter"/>
</dbReference>
<feature type="domain" description="TFIIS-type" evidence="10">
    <location>
        <begin position="258"/>
        <end position="298"/>
    </location>
</feature>
<dbReference type="Gene3D" id="2.20.25.10">
    <property type="match status" value="1"/>
</dbReference>
<feature type="compositionally biased region" description="Low complexity" evidence="9">
    <location>
        <begin position="93"/>
        <end position="117"/>
    </location>
</feature>
<keyword evidence="2 8" id="KW-0479">Metal-binding</keyword>
<dbReference type="GO" id="GO:0000977">
    <property type="term" value="F:RNA polymerase II transcription regulatory region sequence-specific DNA binding"/>
    <property type="evidence" value="ECO:0007669"/>
    <property type="project" value="TreeGrafter"/>
</dbReference>
<dbReference type="InterPro" id="IPR006289">
    <property type="entry name" value="TFSII"/>
</dbReference>
<dbReference type="InterPro" id="IPR003618">
    <property type="entry name" value="TFIIS_cen_dom"/>
</dbReference>
<feature type="domain" description="TFIIS central" evidence="12">
    <location>
        <begin position="141"/>
        <end position="255"/>
    </location>
</feature>
<dbReference type="Gene3D" id="1.10.472.30">
    <property type="entry name" value="Transcription elongation factor S-II, central domain"/>
    <property type="match status" value="1"/>
</dbReference>
<evidence type="ECO:0000259" key="10">
    <source>
        <dbReference type="PROSITE" id="PS51133"/>
    </source>
</evidence>
<dbReference type="PROSITE" id="PS51133">
    <property type="entry name" value="ZF_TFIIS_2"/>
    <property type="match status" value="1"/>
</dbReference>
<dbReference type="GO" id="GO:0005634">
    <property type="term" value="C:nucleus"/>
    <property type="evidence" value="ECO:0007669"/>
    <property type="project" value="UniProtKB-SubCell"/>
</dbReference>
<keyword evidence="4 8" id="KW-0862">Zinc</keyword>
<dbReference type="FunFam" id="2.20.25.10:FF:000001">
    <property type="entry name" value="Probable Transcription elongation factor S-II"/>
    <property type="match status" value="1"/>
</dbReference>
<dbReference type="NCBIfam" id="TIGR01385">
    <property type="entry name" value="TFSII"/>
    <property type="match status" value="1"/>
</dbReference>
<dbReference type="PROSITE" id="PS00466">
    <property type="entry name" value="ZF_TFIIS_1"/>
    <property type="match status" value="1"/>
</dbReference>
<evidence type="ECO:0000256" key="7">
    <source>
        <dbReference type="PROSITE-ProRule" id="PRU00649"/>
    </source>
</evidence>
<dbReference type="EMBL" id="JAQQPM010000002">
    <property type="protein sequence ID" value="KAK2068203.1"/>
    <property type="molecule type" value="Genomic_DNA"/>
</dbReference>
<evidence type="ECO:0000256" key="2">
    <source>
        <dbReference type="ARBA" id="ARBA00022723"/>
    </source>
</evidence>
<dbReference type="PANTHER" id="PTHR11477:SF0">
    <property type="entry name" value="IP08861P-RELATED"/>
    <property type="match status" value="1"/>
</dbReference>
<evidence type="ECO:0000256" key="6">
    <source>
        <dbReference type="PROSITE-ProRule" id="PRU00472"/>
    </source>
</evidence>
<dbReference type="SUPFAM" id="SSF57783">
    <property type="entry name" value="Zinc beta-ribbon"/>
    <property type="match status" value="1"/>
</dbReference>
<dbReference type="GO" id="GO:0008270">
    <property type="term" value="F:zinc ion binding"/>
    <property type="evidence" value="ECO:0007669"/>
    <property type="project" value="UniProtKB-UniRule"/>
</dbReference>
<evidence type="ECO:0000256" key="4">
    <source>
        <dbReference type="ARBA" id="ARBA00022833"/>
    </source>
</evidence>
<dbReference type="GO" id="GO:0031440">
    <property type="term" value="P:regulation of mRNA 3'-end processing"/>
    <property type="evidence" value="ECO:0007669"/>
    <property type="project" value="TreeGrafter"/>
</dbReference>
<dbReference type="GO" id="GO:0006368">
    <property type="term" value="P:transcription elongation by RNA polymerase II"/>
    <property type="evidence" value="ECO:0007669"/>
    <property type="project" value="InterPro"/>
</dbReference>
<comment type="caution">
    <text evidence="13">The sequence shown here is derived from an EMBL/GenBank/DDBJ whole genome shotgun (WGS) entry which is preliminary data.</text>
</comment>
<organism evidence="13 14">
    <name type="scientific">Phyllachora maydis</name>
    <dbReference type="NCBI Taxonomy" id="1825666"/>
    <lineage>
        <taxon>Eukaryota</taxon>
        <taxon>Fungi</taxon>
        <taxon>Dikarya</taxon>
        <taxon>Ascomycota</taxon>
        <taxon>Pezizomycotina</taxon>
        <taxon>Sordariomycetes</taxon>
        <taxon>Sordariomycetidae</taxon>
        <taxon>Phyllachorales</taxon>
        <taxon>Phyllachoraceae</taxon>
        <taxon>Phyllachora</taxon>
    </lineage>
</organism>
<dbReference type="InterPro" id="IPR003617">
    <property type="entry name" value="TFIIS/CRSP70_N_sub"/>
</dbReference>
<dbReference type="FunFam" id="1.10.472.30:FF:000003">
    <property type="entry name" value="Transcription elongation factor S-II"/>
    <property type="match status" value="1"/>
</dbReference>
<dbReference type="InterPro" id="IPR001222">
    <property type="entry name" value="Znf_TFIIS"/>
</dbReference>
<keyword evidence="3 6" id="KW-0863">Zinc-finger</keyword>
<dbReference type="SMART" id="SM00509">
    <property type="entry name" value="TFS2N"/>
    <property type="match status" value="1"/>
</dbReference>
<comment type="function">
    <text evidence="8">Necessary for efficient RNA polymerase II transcription elongation past template-encoded arresting sites.</text>
</comment>
<evidence type="ECO:0000256" key="1">
    <source>
        <dbReference type="ARBA" id="ARBA00004123"/>
    </source>
</evidence>
<reference evidence="13" key="1">
    <citation type="journal article" date="2023" name="Mol. Plant Microbe Interact.">
        <title>Elucidating the Obligate Nature and Biological Capacity of an Invasive Fungal Corn Pathogen.</title>
        <authorList>
            <person name="MacCready J.S."/>
            <person name="Roggenkamp E.M."/>
            <person name="Gdanetz K."/>
            <person name="Chilvers M.I."/>
        </authorList>
    </citation>
    <scope>NUCLEOTIDE SEQUENCE</scope>
    <source>
        <strain evidence="13">PM02</strain>
    </source>
</reference>
<dbReference type="Pfam" id="PF01096">
    <property type="entry name" value="Zn_ribbon_TFIIS"/>
    <property type="match status" value="1"/>
</dbReference>
<protein>
    <recommendedName>
        <fullName evidence="8">Transcription elongation factor</fullName>
    </recommendedName>
</protein>
<comment type="similarity">
    <text evidence="8">Belongs to the TFS-II family.</text>
</comment>
<evidence type="ECO:0000256" key="3">
    <source>
        <dbReference type="ARBA" id="ARBA00022771"/>
    </source>
</evidence>
<evidence type="ECO:0000313" key="14">
    <source>
        <dbReference type="Proteomes" id="UP001217918"/>
    </source>
</evidence>
<feature type="domain" description="TFIIS N-terminal" evidence="11">
    <location>
        <begin position="5"/>
        <end position="82"/>
    </location>
</feature>
<dbReference type="PANTHER" id="PTHR11477">
    <property type="entry name" value="TRANSCRIPTION FACTOR S-II ZINC FINGER DOMAIN-CONTAINING PROTEIN"/>
    <property type="match status" value="1"/>
</dbReference>
<evidence type="ECO:0000256" key="9">
    <source>
        <dbReference type="SAM" id="MobiDB-lite"/>
    </source>
</evidence>
<evidence type="ECO:0000313" key="13">
    <source>
        <dbReference type="EMBL" id="KAK2068203.1"/>
    </source>
</evidence>
<dbReference type="Gene3D" id="1.20.930.10">
    <property type="entry name" value="Conserved domain common to transcription factors TFIIS, elongin A, CRSP70"/>
    <property type="match status" value="1"/>
</dbReference>
<dbReference type="SMART" id="SM00440">
    <property type="entry name" value="ZnF_C2C2"/>
    <property type="match status" value="1"/>
</dbReference>
<dbReference type="GO" id="GO:0031564">
    <property type="term" value="P:transcription antitermination"/>
    <property type="evidence" value="ECO:0007669"/>
    <property type="project" value="TreeGrafter"/>
</dbReference>
<evidence type="ECO:0000256" key="5">
    <source>
        <dbReference type="ARBA" id="ARBA00023242"/>
    </source>
</evidence>
<gene>
    <name evidence="13" type="ORF">P8C59_002859</name>
</gene>
<dbReference type="Pfam" id="PF07500">
    <property type="entry name" value="TFIIS_M"/>
    <property type="match status" value="1"/>
</dbReference>
<dbReference type="SUPFAM" id="SSF47676">
    <property type="entry name" value="Conserved domain common to transcription factors TFIIS, elongin A, CRSP70"/>
    <property type="match status" value="1"/>
</dbReference>
<dbReference type="GO" id="GO:0006362">
    <property type="term" value="P:transcription elongation by RNA polymerase I"/>
    <property type="evidence" value="ECO:0007669"/>
    <property type="project" value="TreeGrafter"/>
</dbReference>
<dbReference type="InterPro" id="IPR035441">
    <property type="entry name" value="TFIIS/LEDGF_dom_sf"/>
</dbReference>
<dbReference type="AlphaFoldDB" id="A0AAD9HZH0"/>